<feature type="domain" description="EF-hand" evidence="3">
    <location>
        <begin position="790"/>
        <end position="825"/>
    </location>
</feature>
<dbReference type="PROSITE" id="PS50222">
    <property type="entry name" value="EF_HAND_2"/>
    <property type="match status" value="3"/>
</dbReference>
<feature type="domain" description="EF-hand" evidence="3">
    <location>
        <begin position="573"/>
        <end position="608"/>
    </location>
</feature>
<dbReference type="CDD" id="cd00051">
    <property type="entry name" value="EFh"/>
    <property type="match status" value="1"/>
</dbReference>
<dbReference type="SMART" id="SM00054">
    <property type="entry name" value="EFh"/>
    <property type="match status" value="3"/>
</dbReference>
<dbReference type="AlphaFoldDB" id="A0A1V9Z8N8"/>
<dbReference type="InterPro" id="IPR000048">
    <property type="entry name" value="IQ_motif_EF-hand-BS"/>
</dbReference>
<dbReference type="PROSITE" id="PS50096">
    <property type="entry name" value="IQ"/>
    <property type="match status" value="2"/>
</dbReference>
<evidence type="ECO:0000259" key="3">
    <source>
        <dbReference type="PROSITE" id="PS50222"/>
    </source>
</evidence>
<evidence type="ECO:0000256" key="1">
    <source>
        <dbReference type="ARBA" id="ARBA00022837"/>
    </source>
</evidence>
<feature type="compositionally biased region" description="Polar residues" evidence="2">
    <location>
        <begin position="157"/>
        <end position="168"/>
    </location>
</feature>
<dbReference type="STRING" id="74557.A0A1V9Z8N8"/>
<evidence type="ECO:0000256" key="2">
    <source>
        <dbReference type="SAM" id="MobiDB-lite"/>
    </source>
</evidence>
<dbReference type="Proteomes" id="UP000243217">
    <property type="component" value="Unassembled WGS sequence"/>
</dbReference>
<feature type="region of interest" description="Disordered" evidence="2">
    <location>
        <begin position="157"/>
        <end position="183"/>
    </location>
</feature>
<evidence type="ECO:0000313" key="4">
    <source>
        <dbReference type="EMBL" id="OQR94375.1"/>
    </source>
</evidence>
<sequence>MRVVEKIIWPEPLPVDLFAEFGWILGQVPVRSTPPRIKDFNTKLTQLNATSPYKTQTQSTKAKVILSPQQIAARKVKKLASEYLNYDMDHGCDLGQKSKKRTRPTVNTSLKEAFNLQTWLQEANENISPITNQLQQKITLNDNNGKHINTPEIINSKTTLQESSPNTIKKTKTSPKAHKASPPRISSMLLNKDIDDNDDDVVYEKPFAQLEPKNLWEMQHHEKVKKQEEIKKTKKFQLARWLTKRIKERSYSKEIQTRLAAALTANTGESLWRDQVASQIACELNADNVFGSGSEGNALPFATDAELYDGIEREWVLEEARDIKEKAKEEYAQGHYSEAYSILHDGAKLLTSSERATKSSCGFNYSMDTHYKATKIQILYHKRYCRRTACALQLQTKWRGYHAHHNYLKLQWQRYESVKYIQKWWHDHTADKEKMRLRLQTGMRRKLARIHVKRMRQSIEVLSFWIRIWVLKAIVRIRAKKALRAGILIQRMLRGFLARKFVLQLRVQIQKEEYKRYQQEQDHISRQLNIKLVDFEQYLSKAGQNHVSALAKKLKADKARKKEDRVHFTPEELHRARLLDLFQSYDVDNSGSIDINELKELFEELCIPINRTELENALAEMDVSQNGAIEFDEFFNYINSPTKKKSGPNALWLLQVKLTVKHFVNLFTSSTYKNHAQQFRLQQAPHFECQYCGLPFCFYRPWYYHLKKRDCRESGLAESSESPPTEDELLMLDEEALVRVRLLQVERDVLTYLETKPGIQLLKLEAKQIDQSLKTFQQSHKSISTKGLAADVNIIKYFYQAFDVKENNAMDRQEFCFVMQEIGITLSKKSLSNYFQTIDTAQADVVSFEEFYAWIQKTNELFAWKSRLKQILTRLVLFAMKYHRRKYQSQRCIIEREKSLAEAQVRHTFRLDHPPLVLCALCNRVKWDSVTWKIVGIMNWMKLGNLGVMKGSTCCRQQLAYYKTQ</sequence>
<dbReference type="InterPro" id="IPR011992">
    <property type="entry name" value="EF-hand-dom_pair"/>
</dbReference>
<name>A0A1V9Z8N8_9STRA</name>
<dbReference type="EMBL" id="JNBS01002190">
    <property type="protein sequence ID" value="OQR94375.1"/>
    <property type="molecule type" value="Genomic_DNA"/>
</dbReference>
<feature type="domain" description="EF-hand" evidence="3">
    <location>
        <begin position="609"/>
        <end position="644"/>
    </location>
</feature>
<dbReference type="Gene3D" id="1.10.238.10">
    <property type="entry name" value="EF-hand"/>
    <property type="match status" value="2"/>
</dbReference>
<dbReference type="InterPro" id="IPR002048">
    <property type="entry name" value="EF_hand_dom"/>
</dbReference>
<comment type="caution">
    <text evidence="4">The sequence shown here is derived from an EMBL/GenBank/DDBJ whole genome shotgun (WGS) entry which is preliminary data.</text>
</comment>
<keyword evidence="5" id="KW-1185">Reference proteome</keyword>
<feature type="compositionally biased region" description="Basic residues" evidence="2">
    <location>
        <begin position="169"/>
        <end position="181"/>
    </location>
</feature>
<reference evidence="4 5" key="1">
    <citation type="journal article" date="2014" name="Genome Biol. Evol.">
        <title>The secreted proteins of Achlya hypogyna and Thraustotheca clavata identify the ancestral oomycete secretome and reveal gene acquisitions by horizontal gene transfer.</title>
        <authorList>
            <person name="Misner I."/>
            <person name="Blouin N."/>
            <person name="Leonard G."/>
            <person name="Richards T.A."/>
            <person name="Lane C.E."/>
        </authorList>
    </citation>
    <scope>NUCLEOTIDE SEQUENCE [LARGE SCALE GENOMIC DNA]</scope>
    <source>
        <strain evidence="4 5">ATCC 34112</strain>
    </source>
</reference>
<dbReference type="GO" id="GO:0005509">
    <property type="term" value="F:calcium ion binding"/>
    <property type="evidence" value="ECO:0007669"/>
    <property type="project" value="InterPro"/>
</dbReference>
<keyword evidence="1" id="KW-0106">Calcium</keyword>
<organism evidence="4 5">
    <name type="scientific">Thraustotheca clavata</name>
    <dbReference type="NCBI Taxonomy" id="74557"/>
    <lineage>
        <taxon>Eukaryota</taxon>
        <taxon>Sar</taxon>
        <taxon>Stramenopiles</taxon>
        <taxon>Oomycota</taxon>
        <taxon>Saprolegniomycetes</taxon>
        <taxon>Saprolegniales</taxon>
        <taxon>Achlyaceae</taxon>
        <taxon>Thraustotheca</taxon>
    </lineage>
</organism>
<proteinExistence type="predicted"/>
<dbReference type="SMART" id="SM00015">
    <property type="entry name" value="IQ"/>
    <property type="match status" value="2"/>
</dbReference>
<gene>
    <name evidence="4" type="ORF">THRCLA_08191</name>
</gene>
<accession>A0A1V9Z8N8</accession>
<protein>
    <recommendedName>
        <fullName evidence="3">EF-hand domain-containing protein</fullName>
    </recommendedName>
</protein>
<dbReference type="Pfam" id="PF13499">
    <property type="entry name" value="EF-hand_7"/>
    <property type="match status" value="1"/>
</dbReference>
<dbReference type="SUPFAM" id="SSF47473">
    <property type="entry name" value="EF-hand"/>
    <property type="match status" value="1"/>
</dbReference>
<dbReference type="OrthoDB" id="78369at2759"/>
<evidence type="ECO:0000313" key="5">
    <source>
        <dbReference type="Proteomes" id="UP000243217"/>
    </source>
</evidence>
<dbReference type="PROSITE" id="PS00018">
    <property type="entry name" value="EF_HAND_1"/>
    <property type="match status" value="2"/>
</dbReference>
<dbReference type="InterPro" id="IPR018247">
    <property type="entry name" value="EF_Hand_1_Ca_BS"/>
</dbReference>